<evidence type="ECO:0000313" key="1">
    <source>
        <dbReference type="EMBL" id="MCH6164235.1"/>
    </source>
</evidence>
<dbReference type="Proteomes" id="UP001299970">
    <property type="component" value="Unassembled WGS sequence"/>
</dbReference>
<name>A0ABS9T6S7_9PSEU</name>
<comment type="caution">
    <text evidence="1">The sequence shown here is derived from an EMBL/GenBank/DDBJ whole genome shotgun (WGS) entry which is preliminary data.</text>
</comment>
<dbReference type="EMBL" id="JAKXMK010000001">
    <property type="protein sequence ID" value="MCH6164235.1"/>
    <property type="molecule type" value="Genomic_DNA"/>
</dbReference>
<keyword evidence="2" id="KW-1185">Reference proteome</keyword>
<proteinExistence type="predicted"/>
<gene>
    <name evidence="1" type="ORF">MMF94_00960</name>
</gene>
<evidence type="ECO:0000313" key="2">
    <source>
        <dbReference type="Proteomes" id="UP001299970"/>
    </source>
</evidence>
<accession>A0ABS9T6S7</accession>
<dbReference type="RefSeq" id="WP_241034263.1">
    <property type="nucleotide sequence ID" value="NZ_BAAAJF010000034.1"/>
</dbReference>
<sequence length="69" mass="7410">MNVFHLSTGRTLDHLPRPVAARSTGVGGPRSPAVIELERGSEINQGIHAVRDNLGPDFTEALRIHGFAP</sequence>
<protein>
    <submittedName>
        <fullName evidence="1">Uncharacterized protein</fullName>
    </submittedName>
</protein>
<reference evidence="1 2" key="1">
    <citation type="submission" date="2022-03" db="EMBL/GenBank/DDBJ databases">
        <title>Pseudonocardia alaer sp. nov., a novel actinomycete isolated from reed forest soil.</title>
        <authorList>
            <person name="Wang L."/>
        </authorList>
    </citation>
    <scope>NUCLEOTIDE SEQUENCE [LARGE SCALE GENOMIC DNA]</scope>
    <source>
        <strain evidence="1 2">Y-16303</strain>
    </source>
</reference>
<organism evidence="1 2">
    <name type="scientific">Pseudonocardia alaniniphila</name>
    <dbReference type="NCBI Taxonomy" id="75291"/>
    <lineage>
        <taxon>Bacteria</taxon>
        <taxon>Bacillati</taxon>
        <taxon>Actinomycetota</taxon>
        <taxon>Actinomycetes</taxon>
        <taxon>Pseudonocardiales</taxon>
        <taxon>Pseudonocardiaceae</taxon>
        <taxon>Pseudonocardia</taxon>
    </lineage>
</organism>